<dbReference type="EMBL" id="OC945187">
    <property type="protein sequence ID" value="CAD7663013.1"/>
    <property type="molecule type" value="Genomic_DNA"/>
</dbReference>
<evidence type="ECO:0000256" key="6">
    <source>
        <dbReference type="SAM" id="MobiDB-lite"/>
    </source>
</evidence>
<evidence type="ECO:0000313" key="8">
    <source>
        <dbReference type="EMBL" id="CAD7663013.1"/>
    </source>
</evidence>
<feature type="non-terminal residue" evidence="8">
    <location>
        <position position="396"/>
    </location>
</feature>
<dbReference type="GO" id="GO:0005634">
    <property type="term" value="C:nucleus"/>
    <property type="evidence" value="ECO:0007669"/>
    <property type="project" value="UniProtKB-SubCell"/>
</dbReference>
<dbReference type="InterPro" id="IPR050548">
    <property type="entry name" value="PcG_chromatin_remod_factors"/>
</dbReference>
<evidence type="ECO:0000259" key="7">
    <source>
        <dbReference type="Pfam" id="PF12140"/>
    </source>
</evidence>
<reference evidence="8" key="1">
    <citation type="submission" date="2020-11" db="EMBL/GenBank/DDBJ databases">
        <authorList>
            <person name="Tran Van P."/>
        </authorList>
    </citation>
    <scope>NUCLEOTIDE SEQUENCE</scope>
</reference>
<feature type="compositionally biased region" description="Polar residues" evidence="6">
    <location>
        <begin position="252"/>
        <end position="264"/>
    </location>
</feature>
<name>A0A7R9MN98_9ACAR</name>
<feature type="repeat" description="MBT" evidence="5">
    <location>
        <begin position="1"/>
        <end position="72"/>
    </location>
</feature>
<keyword evidence="3" id="KW-0677">Repeat</keyword>
<sequence>VNDFKVGQKLEALDPRNPTSTCVATVVFSMGPRLQLRLDGSDNANDFWELVDSQSIAPVGTCQKNDGLLQPPLGFRKNPSQWSAFLCTTLENADIAPNKVFKQPPPTPHTNRFEAGMKLEAVDKKNPRLICPATVGAVNEDNIFVTFDGWKGAFDYWCRYDSRDIFPVGWCQRSGHPLQPPGLKGKVQTPAKGKAKQSNSTPTGAATEQKVSENGSIKENKTNASHPNTRTSSTTTSTTTNKSESGSGGTPLKTSKPTLTNGTDNGIRDELSIDTNVDRTDTLSPKELTPNKTAALSPRQCSPVCVYVNYSCDCGPYLNRAAIERLAPTFGPGSLNKTLKDTVQACVDSAHDVKSVYSFLKAGNGRMVVSARFDGKNNARKMPHLNRESTFWSYIQ</sequence>
<dbReference type="Gene3D" id="2.30.30.140">
    <property type="match status" value="2"/>
</dbReference>
<feature type="region of interest" description="Disordered" evidence="6">
    <location>
        <begin position="177"/>
        <end position="294"/>
    </location>
</feature>
<dbReference type="InterPro" id="IPR021987">
    <property type="entry name" value="SLED"/>
</dbReference>
<evidence type="ECO:0000256" key="2">
    <source>
        <dbReference type="ARBA" id="ARBA00022491"/>
    </source>
</evidence>
<dbReference type="GO" id="GO:0003682">
    <property type="term" value="F:chromatin binding"/>
    <property type="evidence" value="ECO:0007669"/>
    <property type="project" value="TreeGrafter"/>
</dbReference>
<feature type="compositionally biased region" description="Low complexity" evidence="6">
    <location>
        <begin position="229"/>
        <end position="245"/>
    </location>
</feature>
<dbReference type="SUPFAM" id="SSF63748">
    <property type="entry name" value="Tudor/PWWP/MBT"/>
    <property type="match status" value="2"/>
</dbReference>
<dbReference type="GO" id="GO:0045892">
    <property type="term" value="P:negative regulation of DNA-templated transcription"/>
    <property type="evidence" value="ECO:0007669"/>
    <property type="project" value="TreeGrafter"/>
</dbReference>
<comment type="subcellular location">
    <subcellularLocation>
        <location evidence="1">Nucleus</location>
    </subcellularLocation>
</comment>
<evidence type="ECO:0000256" key="1">
    <source>
        <dbReference type="ARBA" id="ARBA00004123"/>
    </source>
</evidence>
<accession>A0A7R9MN98</accession>
<evidence type="ECO:0000313" key="9">
    <source>
        <dbReference type="Proteomes" id="UP000728032"/>
    </source>
</evidence>
<dbReference type="InterPro" id="IPR004092">
    <property type="entry name" value="Mbt"/>
</dbReference>
<dbReference type="InterPro" id="IPR038348">
    <property type="entry name" value="SLED_sf"/>
</dbReference>
<feature type="compositionally biased region" description="Basic and acidic residues" evidence="6">
    <location>
        <begin position="266"/>
        <end position="281"/>
    </location>
</feature>
<dbReference type="PANTHER" id="PTHR12247">
    <property type="entry name" value="POLYCOMB GROUP PROTEIN"/>
    <property type="match status" value="1"/>
</dbReference>
<dbReference type="PROSITE" id="PS51079">
    <property type="entry name" value="MBT"/>
    <property type="match status" value="2"/>
</dbReference>
<feature type="non-terminal residue" evidence="8">
    <location>
        <position position="1"/>
    </location>
</feature>
<dbReference type="SMART" id="SM00561">
    <property type="entry name" value="MBT"/>
    <property type="match status" value="2"/>
</dbReference>
<feature type="domain" description="SLED" evidence="7">
    <location>
        <begin position="304"/>
        <end position="396"/>
    </location>
</feature>
<evidence type="ECO:0000256" key="5">
    <source>
        <dbReference type="PROSITE-ProRule" id="PRU00459"/>
    </source>
</evidence>
<dbReference type="GO" id="GO:0042393">
    <property type="term" value="F:histone binding"/>
    <property type="evidence" value="ECO:0007669"/>
    <property type="project" value="TreeGrafter"/>
</dbReference>
<keyword evidence="4" id="KW-0539">Nucleus</keyword>
<dbReference type="CDD" id="cd20110">
    <property type="entry name" value="MBT_dScm_rpt2"/>
    <property type="match status" value="1"/>
</dbReference>
<keyword evidence="2" id="KW-0678">Repressor</keyword>
<feature type="compositionally biased region" description="Polar residues" evidence="6">
    <location>
        <begin position="196"/>
        <end position="206"/>
    </location>
</feature>
<dbReference type="OrthoDB" id="5912862at2759"/>
<protein>
    <recommendedName>
        <fullName evidence="7">SLED domain-containing protein</fullName>
    </recommendedName>
</protein>
<dbReference type="Gene3D" id="3.90.1150.190">
    <property type="entry name" value="SLED domain"/>
    <property type="match status" value="1"/>
</dbReference>
<evidence type="ECO:0000256" key="3">
    <source>
        <dbReference type="ARBA" id="ARBA00022737"/>
    </source>
</evidence>
<dbReference type="Pfam" id="PF12140">
    <property type="entry name" value="SLED"/>
    <property type="match status" value="1"/>
</dbReference>
<gene>
    <name evidence="8" type="ORF">ONB1V03_LOCUS19573</name>
</gene>
<dbReference type="AlphaFoldDB" id="A0A7R9MN98"/>
<dbReference type="Proteomes" id="UP000728032">
    <property type="component" value="Unassembled WGS sequence"/>
</dbReference>
<organism evidence="8">
    <name type="scientific">Oppiella nova</name>
    <dbReference type="NCBI Taxonomy" id="334625"/>
    <lineage>
        <taxon>Eukaryota</taxon>
        <taxon>Metazoa</taxon>
        <taxon>Ecdysozoa</taxon>
        <taxon>Arthropoda</taxon>
        <taxon>Chelicerata</taxon>
        <taxon>Arachnida</taxon>
        <taxon>Acari</taxon>
        <taxon>Acariformes</taxon>
        <taxon>Sarcoptiformes</taxon>
        <taxon>Oribatida</taxon>
        <taxon>Brachypylina</taxon>
        <taxon>Oppioidea</taxon>
        <taxon>Oppiidae</taxon>
        <taxon>Oppiella</taxon>
    </lineage>
</organism>
<dbReference type="PANTHER" id="PTHR12247:SF132">
    <property type="entry name" value="POLYCOMB PROTEIN SCM"/>
    <property type="match status" value="1"/>
</dbReference>
<proteinExistence type="predicted"/>
<evidence type="ECO:0000256" key="4">
    <source>
        <dbReference type="ARBA" id="ARBA00023242"/>
    </source>
</evidence>
<keyword evidence="9" id="KW-1185">Reference proteome</keyword>
<dbReference type="EMBL" id="CAJPVJ010030362">
    <property type="protein sequence ID" value="CAG2180150.1"/>
    <property type="molecule type" value="Genomic_DNA"/>
</dbReference>
<feature type="repeat" description="MBT" evidence="5">
    <location>
        <begin position="80"/>
        <end position="181"/>
    </location>
</feature>
<dbReference type="Pfam" id="PF02820">
    <property type="entry name" value="MBT"/>
    <property type="match status" value="2"/>
</dbReference>